<comment type="subcellular location">
    <subcellularLocation>
        <location evidence="3">Secreted</location>
    </subcellularLocation>
</comment>
<evidence type="ECO:0000256" key="2">
    <source>
        <dbReference type="ARBA" id="ARBA00001947"/>
    </source>
</evidence>
<evidence type="ECO:0000259" key="16">
    <source>
        <dbReference type="Pfam" id="PF08453"/>
    </source>
</evidence>
<evidence type="ECO:0000256" key="3">
    <source>
        <dbReference type="ARBA" id="ARBA00004613"/>
    </source>
</evidence>
<keyword evidence="11" id="KW-0482">Metalloprotease</keyword>
<keyword evidence="15" id="KW-0812">Transmembrane</keyword>
<dbReference type="Pfam" id="PF08453">
    <property type="entry name" value="Peptidase_M9_N"/>
    <property type="match status" value="1"/>
</dbReference>
<keyword evidence="10" id="KW-0862">Zinc</keyword>
<dbReference type="InterPro" id="IPR013661">
    <property type="entry name" value="Peptidase_M9_N_dom"/>
</dbReference>
<keyword evidence="7" id="KW-0479">Metal-binding</keyword>
<evidence type="ECO:0000313" key="17">
    <source>
        <dbReference type="EMBL" id="EET05893.1"/>
    </source>
</evidence>
<dbReference type="Proteomes" id="UP000001812">
    <property type="component" value="Chromosome II"/>
</dbReference>
<reference evidence="17" key="1">
    <citation type="submission" date="2009-05" db="EMBL/GenBank/DDBJ databases">
        <authorList>
            <person name="Harkins D.M."/>
            <person name="DeShazer D."/>
            <person name="Woods D.E."/>
            <person name="Brinkac L.M."/>
            <person name="Brown K.A."/>
            <person name="Hung G.C."/>
            <person name="Tuanyok A."/>
            <person name="Zhang B."/>
            <person name="Nierman W.C."/>
        </authorList>
    </citation>
    <scope>NUCLEOTIDE SEQUENCE [LARGE SCALE GENOMIC DNA]</scope>
    <source>
        <strain evidence="17">1710a</strain>
    </source>
</reference>
<evidence type="ECO:0000256" key="9">
    <source>
        <dbReference type="ARBA" id="ARBA00022801"/>
    </source>
</evidence>
<keyword evidence="15" id="KW-1133">Transmembrane helix</keyword>
<dbReference type="PANTHER" id="PTHR13062:SF9">
    <property type="entry name" value="MICROBIAL COLLAGENASE"/>
    <property type="match status" value="1"/>
</dbReference>
<feature type="domain" description="Peptidase M9 collagenase N-terminal" evidence="16">
    <location>
        <begin position="112"/>
        <end position="261"/>
    </location>
</feature>
<dbReference type="Gene3D" id="1.10.390.20">
    <property type="match status" value="1"/>
</dbReference>
<dbReference type="PANTHER" id="PTHR13062">
    <property type="entry name" value="COLLAGENASE"/>
    <property type="match status" value="1"/>
</dbReference>
<dbReference type="Pfam" id="PF01752">
    <property type="entry name" value="Peptidase_M9"/>
    <property type="match status" value="1"/>
</dbReference>
<evidence type="ECO:0000256" key="7">
    <source>
        <dbReference type="ARBA" id="ARBA00022723"/>
    </source>
</evidence>
<gene>
    <name evidence="17" type="ORF">BURPS1710A_A0039</name>
</gene>
<sequence length="661" mass="74759">MTIHDHQSNSRQQRANMKNSHNVVNRFIVAASIIIGVVLYSSAWANPQPMHTKQARMPRIPQNLPLSPDQAKYDLPLSKYDRATLMEPLRRKQSAKPDRRTRPGADCRDMSIMTQYHGTALADYIANLPDYECHYGLFSIDRAMAAQIFNSENVWAVASRLTQEINRYDATNITLVNLLIYLRAAYFQYDAAQLADPIPGLVVWLRPYILQSLSGDALYLENSRAPSTANELMILITNMKDEAYYLPTLKDRIAFYTASATNPQAAAPLLQRSAAGGFTGLLTVFFYAHQRSGAQPMLDSDATLPETLNRFVTANRAYLSNTSAAYQLADAARETYRFLRYPSQKPRVKKMIQDMLASTTMTGPDNDLWLAAAEAADYGDPGNCADYGTCDYQKRLIEAVLTHRYSCNANVRILAQDMTVPQFQSACQSVAQEEDYFHRMMKTGHVPVANDHNDTIEIVVFGDYDNYRKYASVIYGISTDNGGMYVEGDPSAPGNQARFIAHEASWLRPEFKVWNLEHEFTHYLDGRYDMAGDFAASTAKPTVWWIEGLAEYISRKNDDQESIDAVRTNAYRLSDVLQTTYSSGDYVTRAYRWGYMATRFMFERHRADVDAIVSRFRVGDYDGYADYVAYMGNRYDSEFVDWARSATTTGEPPLPPTKAGH</sequence>
<dbReference type="GO" id="GO:0008270">
    <property type="term" value="F:zinc ion binding"/>
    <property type="evidence" value="ECO:0007669"/>
    <property type="project" value="InterPro"/>
</dbReference>
<evidence type="ECO:0000256" key="5">
    <source>
        <dbReference type="ARBA" id="ARBA00022525"/>
    </source>
</evidence>
<keyword evidence="5" id="KW-0964">Secreted</keyword>
<evidence type="ECO:0000256" key="14">
    <source>
        <dbReference type="SAM" id="MobiDB-lite"/>
    </source>
</evidence>
<evidence type="ECO:0000256" key="8">
    <source>
        <dbReference type="ARBA" id="ARBA00022729"/>
    </source>
</evidence>
<evidence type="ECO:0000256" key="15">
    <source>
        <dbReference type="SAM" id="Phobius"/>
    </source>
</evidence>
<dbReference type="HOGENOM" id="CLU_011878_1_0_4"/>
<dbReference type="PRINTS" id="PR00931">
    <property type="entry name" value="MICOLLPTASE"/>
</dbReference>
<accession>A0A0E1VYA2</accession>
<organism evidence="17">
    <name type="scientific">Burkholderia pseudomallei 1710a</name>
    <dbReference type="NCBI Taxonomy" id="320371"/>
    <lineage>
        <taxon>Bacteria</taxon>
        <taxon>Pseudomonadati</taxon>
        <taxon>Pseudomonadota</taxon>
        <taxon>Betaproteobacteria</taxon>
        <taxon>Burkholderiales</taxon>
        <taxon>Burkholderiaceae</taxon>
        <taxon>Burkholderia</taxon>
        <taxon>pseudomallei group</taxon>
    </lineage>
</organism>
<evidence type="ECO:0000256" key="4">
    <source>
        <dbReference type="ARBA" id="ARBA00012653"/>
    </source>
</evidence>
<evidence type="ECO:0000256" key="6">
    <source>
        <dbReference type="ARBA" id="ARBA00022670"/>
    </source>
</evidence>
<keyword evidence="12" id="KW-0865">Zymogen</keyword>
<keyword evidence="15" id="KW-0472">Membrane</keyword>
<keyword evidence="8" id="KW-0732">Signal</keyword>
<dbReference type="InterPro" id="IPR002169">
    <property type="entry name" value="Peptidase_M9A/M9B"/>
</dbReference>
<evidence type="ECO:0000256" key="13">
    <source>
        <dbReference type="PIRSR" id="PIRSR602169-1"/>
    </source>
</evidence>
<dbReference type="EMBL" id="CM000833">
    <property type="protein sequence ID" value="EET05893.1"/>
    <property type="molecule type" value="Genomic_DNA"/>
</dbReference>
<name>A0A0E1VYA2_BURPE</name>
<dbReference type="AlphaFoldDB" id="A0A0E1VYA2"/>
<keyword evidence="9 17" id="KW-0378">Hydrolase</keyword>
<dbReference type="GO" id="GO:0005576">
    <property type="term" value="C:extracellular region"/>
    <property type="evidence" value="ECO:0007669"/>
    <property type="project" value="UniProtKB-SubCell"/>
</dbReference>
<comment type="catalytic activity">
    <reaction evidence="1">
        <text>Digestion of native collagen in the triple helical region at Xaa-|-Gly bonds. With synthetic peptides, a preference is shown for Gly at P3 and P1', Pro and Ala at P2 and P2', and hydroxyproline, Ala or Arg at P3'.</text>
        <dbReference type="EC" id="3.4.24.3"/>
    </reaction>
</comment>
<feature type="region of interest" description="Disordered" evidence="14">
    <location>
        <begin position="86"/>
        <end position="106"/>
    </location>
</feature>
<dbReference type="GO" id="GO:0004222">
    <property type="term" value="F:metalloendopeptidase activity"/>
    <property type="evidence" value="ECO:0007669"/>
    <property type="project" value="UniProtKB-EC"/>
</dbReference>
<evidence type="ECO:0000256" key="1">
    <source>
        <dbReference type="ARBA" id="ARBA00000424"/>
    </source>
</evidence>
<keyword evidence="6" id="KW-0645">Protease</keyword>
<dbReference type="Gene3D" id="3.40.30.160">
    <property type="entry name" value="Collagenase ColT, N-terminal domain"/>
    <property type="match status" value="1"/>
</dbReference>
<feature type="active site" evidence="13">
    <location>
        <position position="519"/>
    </location>
</feature>
<proteinExistence type="predicted"/>
<evidence type="ECO:0000256" key="10">
    <source>
        <dbReference type="ARBA" id="ARBA00022833"/>
    </source>
</evidence>
<evidence type="ECO:0000256" key="12">
    <source>
        <dbReference type="ARBA" id="ARBA00023145"/>
    </source>
</evidence>
<dbReference type="GO" id="GO:0006508">
    <property type="term" value="P:proteolysis"/>
    <property type="evidence" value="ECO:0007669"/>
    <property type="project" value="UniProtKB-KW"/>
</dbReference>
<comment type="cofactor">
    <cofactor evidence="2">
        <name>Zn(2+)</name>
        <dbReference type="ChEBI" id="CHEBI:29105"/>
    </cofactor>
</comment>
<protein>
    <recommendedName>
        <fullName evidence="4">microbial collagenase</fullName>
        <ecNumber evidence="4">3.4.24.3</ecNumber>
    </recommendedName>
</protein>
<feature type="transmembrane region" description="Helical" evidence="15">
    <location>
        <begin position="23"/>
        <end position="45"/>
    </location>
</feature>
<evidence type="ECO:0000256" key="11">
    <source>
        <dbReference type="ARBA" id="ARBA00023049"/>
    </source>
</evidence>
<dbReference type="EC" id="3.4.24.3" evidence="4"/>